<keyword evidence="1" id="KW-1133">Transmembrane helix</keyword>
<dbReference type="Pfam" id="PF11188">
    <property type="entry name" value="DUF2975"/>
    <property type="match status" value="1"/>
</dbReference>
<accession>A0AAJ5X703</accession>
<dbReference type="KEGG" id="acob:P0Y56_11800"/>
<keyword evidence="1" id="KW-0472">Membrane</keyword>
<protein>
    <submittedName>
        <fullName evidence="2">DUF2975 domain-containing protein</fullName>
    </submittedName>
</protein>
<evidence type="ECO:0000313" key="3">
    <source>
        <dbReference type="Proteomes" id="UP001218362"/>
    </source>
</evidence>
<dbReference type="EMBL" id="CP119316">
    <property type="protein sequence ID" value="WEK45711.1"/>
    <property type="molecule type" value="Genomic_DNA"/>
</dbReference>
<proteinExistence type="predicted"/>
<reference evidence="2" key="1">
    <citation type="submission" date="2023-03" db="EMBL/GenBank/DDBJ databases">
        <title>Andean soil-derived lignocellulolytic bacterial consortium as a source of novel taxa and putative plastic-active enzymes.</title>
        <authorList>
            <person name="Diaz-Garcia L."/>
            <person name="Chuvochina M."/>
            <person name="Feuerriegel G."/>
            <person name="Bunk B."/>
            <person name="Sproer C."/>
            <person name="Streit W.R."/>
            <person name="Rodriguez L.M."/>
            <person name="Overmann J."/>
            <person name="Jimenez D.J."/>
        </authorList>
    </citation>
    <scope>NUCLEOTIDE SEQUENCE</scope>
    <source>
        <strain evidence="2">MAG 26</strain>
    </source>
</reference>
<keyword evidence="1" id="KW-0812">Transmembrane</keyword>
<evidence type="ECO:0000313" key="2">
    <source>
        <dbReference type="EMBL" id="WEK45711.1"/>
    </source>
</evidence>
<dbReference type="Proteomes" id="UP001218362">
    <property type="component" value="Chromosome"/>
</dbReference>
<evidence type="ECO:0000256" key="1">
    <source>
        <dbReference type="SAM" id="Phobius"/>
    </source>
</evidence>
<sequence length="187" mass="19960">MPKDETWTTDGLPRRDILLVTAKLGTILIRVVLALAMALIGIVAAITVINGGVPPETIKIVVAGAARNDVTGAVLVVLLFTMVSLTLAYDFVTRLAQIIDTVGQGDPFTAANAGRLSRMAWTAIAIQLVELPAMLLSEWLKPQLVEGTFSVTTDFSLTGIGLALVLFILARVFRKGAEMRDDLEGTV</sequence>
<feature type="transmembrane region" description="Helical" evidence="1">
    <location>
        <begin position="27"/>
        <end position="50"/>
    </location>
</feature>
<name>A0AAJ5X703_9SPHN</name>
<feature type="transmembrane region" description="Helical" evidence="1">
    <location>
        <begin position="155"/>
        <end position="173"/>
    </location>
</feature>
<dbReference type="InterPro" id="IPR021354">
    <property type="entry name" value="DUF2975"/>
</dbReference>
<gene>
    <name evidence="2" type="ORF">P0Y56_11800</name>
</gene>
<organism evidence="2 3">
    <name type="scientific">Candidatus Andeanibacterium colombiense</name>
    <dbReference type="NCBI Taxonomy" id="3121345"/>
    <lineage>
        <taxon>Bacteria</taxon>
        <taxon>Pseudomonadati</taxon>
        <taxon>Pseudomonadota</taxon>
        <taxon>Alphaproteobacteria</taxon>
        <taxon>Sphingomonadales</taxon>
        <taxon>Sphingomonadaceae</taxon>
        <taxon>Candidatus Andeanibacterium</taxon>
    </lineage>
</organism>
<feature type="transmembrane region" description="Helical" evidence="1">
    <location>
        <begin position="70"/>
        <end position="89"/>
    </location>
</feature>
<dbReference type="AlphaFoldDB" id="A0AAJ5X703"/>